<evidence type="ECO:0000256" key="3">
    <source>
        <dbReference type="ARBA" id="ARBA00022781"/>
    </source>
</evidence>
<evidence type="ECO:0000256" key="6">
    <source>
        <dbReference type="RuleBase" id="RU364010"/>
    </source>
</evidence>
<dbReference type="GO" id="GO:0000221">
    <property type="term" value="C:vacuolar proton-transporting V-type ATPase, V1 domain"/>
    <property type="evidence" value="ECO:0007669"/>
    <property type="project" value="TreeGrafter"/>
</dbReference>
<sequence>MSSTKFLLVSLPTSIASNDADEAFSVLRSTVAGENVAVVPFKVPDFKVATLDTLVRQADELAKLESNCGAVVTKIGESLRSLLGGDEDKILQQKTVNNKPADQYLKSFSWNKHKYRTDKPLIEIIDSLRKEILSIDSDVKSKVSQYNQVKTTLSTLIRKQTGNLSTKSLTSVVDPSVLIKDSENLENHLIAVPKNDKNGFLQSYETLSPMVVPRSATEIAQDKEFTLFTVVTFKKHSAEFQSKCREMKWIPREYTYVAGGTEEEEKELEQARKNERKIWEDTLRGSRIGWGDSVMLWIHVLMLRVFVESILRYGLPPDFVCGLIKTNPKSAKKAKTALDSAFSYLGGNAFLRDKKGKVTKDDSALSSEIAAAGVSNLGEGDEYTAYVYYNFEIV</sequence>
<dbReference type="InterPro" id="IPR004907">
    <property type="entry name" value="ATPase_V1-cplx_csu"/>
</dbReference>
<dbReference type="CDD" id="cd14785">
    <property type="entry name" value="V-ATPase_C"/>
    <property type="match status" value="1"/>
</dbReference>
<keyword evidence="8" id="KW-1185">Reference proteome</keyword>
<dbReference type="FunFam" id="3.30.70.100:FF:000002">
    <property type="entry name" value="V-type proton ATPase subunit C"/>
    <property type="match status" value="1"/>
</dbReference>
<comment type="similarity">
    <text evidence="1 6">Belongs to the V-ATPase C subunit family.</text>
</comment>
<protein>
    <recommendedName>
        <fullName evidence="6">V-type proton ATPase subunit C</fullName>
    </recommendedName>
</protein>
<dbReference type="STRING" id="62708.A0A420JA74"/>
<dbReference type="Gene3D" id="1.20.1460.10">
    <property type="entry name" value="subunit c (vma5p) of the yeast v-atpase, domain 2"/>
    <property type="match status" value="1"/>
</dbReference>
<name>A0A420JA74_9PEZI</name>
<dbReference type="PANTHER" id="PTHR10137">
    <property type="entry name" value="V-TYPE PROTON ATPASE SUBUNIT C"/>
    <property type="match status" value="1"/>
</dbReference>
<dbReference type="Proteomes" id="UP000283383">
    <property type="component" value="Unassembled WGS sequence"/>
</dbReference>
<dbReference type="PANTHER" id="PTHR10137:SF0">
    <property type="entry name" value="V-TYPE PROTON ATPASE SUBUNIT C"/>
    <property type="match status" value="1"/>
</dbReference>
<keyword evidence="4 6" id="KW-0406">Ion transport</keyword>
<evidence type="ECO:0000256" key="4">
    <source>
        <dbReference type="ARBA" id="ARBA00023065"/>
    </source>
</evidence>
<comment type="subunit">
    <text evidence="6">V-ATPase is a heteromultimeric enzyme composed of a peripheral catalytic V1 complex (components A to H) attached to an integral membrane V0 proton pore complex.</text>
</comment>
<evidence type="ECO:0000313" key="7">
    <source>
        <dbReference type="EMBL" id="RKF83703.1"/>
    </source>
</evidence>
<evidence type="ECO:0000256" key="5">
    <source>
        <dbReference type="ARBA" id="ARBA00053565"/>
    </source>
</evidence>
<evidence type="ECO:0000256" key="1">
    <source>
        <dbReference type="ARBA" id="ARBA00006138"/>
    </source>
</evidence>
<dbReference type="GO" id="GO:0046961">
    <property type="term" value="F:proton-transporting ATPase activity, rotational mechanism"/>
    <property type="evidence" value="ECO:0007669"/>
    <property type="project" value="InterPro"/>
</dbReference>
<evidence type="ECO:0000313" key="8">
    <source>
        <dbReference type="Proteomes" id="UP000283383"/>
    </source>
</evidence>
<evidence type="ECO:0000256" key="2">
    <source>
        <dbReference type="ARBA" id="ARBA00022448"/>
    </source>
</evidence>
<comment type="function">
    <text evidence="6">Subunit of the V1 complex of vacuolar(H+)-ATPase (V-ATPase), a multisubunit enzyme composed of a peripheral complex (V1) that hydrolyzes ATP and a membrane integral complex (V0) that translocates protons. V-ATPase is responsible for acidifying and maintaining the pH of intracellular compartments and in some cell types, is targeted to the plasma membrane, where it is responsible for acidifying the extracellular environment. Subunit C is necessary for the assembly of the catalytic sector of the enzyme and is likely to have a specific function in its catalytic activity.</text>
</comment>
<dbReference type="Gene3D" id="3.30.70.1180">
    <property type="entry name" value="Vacuolar atp synthase subunit c, domain 1"/>
    <property type="match status" value="1"/>
</dbReference>
<keyword evidence="2 6" id="KW-0813">Transport</keyword>
<accession>A0A420JA74</accession>
<dbReference type="AlphaFoldDB" id="A0A420JA74"/>
<dbReference type="EMBL" id="MCBQ01000961">
    <property type="protein sequence ID" value="RKF83703.1"/>
    <property type="molecule type" value="Genomic_DNA"/>
</dbReference>
<gene>
    <name evidence="7" type="ORF">GcM3_009038</name>
</gene>
<proteinExistence type="inferred from homology"/>
<dbReference type="Gene3D" id="3.30.70.100">
    <property type="match status" value="1"/>
</dbReference>
<comment type="caution">
    <text evidence="7">The sequence shown here is derived from an EMBL/GenBank/DDBJ whole genome shotgun (WGS) entry which is preliminary data.</text>
</comment>
<keyword evidence="3 6" id="KW-0375">Hydrogen ion transport</keyword>
<dbReference type="Pfam" id="PF03223">
    <property type="entry name" value="V-ATPase_C"/>
    <property type="match status" value="1"/>
</dbReference>
<reference evidence="7 8" key="1">
    <citation type="journal article" date="2018" name="BMC Genomics">
        <title>Comparative genome analyses reveal sequence features reflecting distinct modes of host-adaptation between dicot and monocot powdery mildew.</title>
        <authorList>
            <person name="Wu Y."/>
            <person name="Ma X."/>
            <person name="Pan Z."/>
            <person name="Kale S.D."/>
            <person name="Song Y."/>
            <person name="King H."/>
            <person name="Zhang Q."/>
            <person name="Presley C."/>
            <person name="Deng X."/>
            <person name="Wei C.I."/>
            <person name="Xiao S."/>
        </authorList>
    </citation>
    <scope>NUCLEOTIDE SEQUENCE [LARGE SCALE GENOMIC DNA]</scope>
    <source>
        <strain evidence="7">UMSG3</strain>
    </source>
</reference>
<comment type="function">
    <text evidence="5">Subunit of the V1 complex of vacuolar(H+)-ATPase (V-ATPase), a multisubunit enzyme composed of a peripheral complex (V1) that hydrolyzes ATP and a membrane integral complex (V0) that translocates protons. V-ATPase is responsible for acidifying and maintaining the pH of intracellular compartments. Subunit C is necessary for the assembly of the catalytic sector of the enzyme and is likely to have a specific function in its catalytic activity. Reversibly leaves the enzyme after glucose depletion, causing the catalytic subcomplex V1 to detach from the V0 section.</text>
</comment>
<organism evidence="7 8">
    <name type="scientific">Golovinomyces cichoracearum</name>
    <dbReference type="NCBI Taxonomy" id="62708"/>
    <lineage>
        <taxon>Eukaryota</taxon>
        <taxon>Fungi</taxon>
        <taxon>Dikarya</taxon>
        <taxon>Ascomycota</taxon>
        <taxon>Pezizomycotina</taxon>
        <taxon>Leotiomycetes</taxon>
        <taxon>Erysiphales</taxon>
        <taxon>Erysiphaceae</taxon>
        <taxon>Golovinomyces</taxon>
    </lineage>
</organism>
<dbReference type="InterPro" id="IPR036132">
    <property type="entry name" value="Vac_ATP_synth_c_sf"/>
</dbReference>
<dbReference type="SUPFAM" id="SSF118203">
    <property type="entry name" value="Vacuolar ATP synthase subunit C"/>
    <property type="match status" value="1"/>
</dbReference>